<dbReference type="KEGG" id="tfl:RPIT_07550"/>
<dbReference type="EMBL" id="CP019605">
    <property type="protein sequence ID" value="AQP44678.1"/>
    <property type="molecule type" value="Genomic_DNA"/>
</dbReference>
<reference evidence="2 3" key="1">
    <citation type="journal article" date="2016" name="Int. J. Syst. Evol. Microbiol.">
        <title>Tessaracoccus flavus sp. nov., isolated from the drainage system of a lindane-producing factory.</title>
        <authorList>
            <person name="Kumari R."/>
            <person name="Singh P."/>
            <person name="Schumann P."/>
            <person name="Lal R."/>
        </authorList>
    </citation>
    <scope>NUCLEOTIDE SEQUENCE [LARGE SCALE GENOMIC DNA]</scope>
    <source>
        <strain evidence="2 3">RP1T</strain>
    </source>
</reference>
<name>A0A1Q2CEZ0_9ACTN</name>
<feature type="region of interest" description="Disordered" evidence="1">
    <location>
        <begin position="223"/>
        <end position="246"/>
    </location>
</feature>
<evidence type="ECO:0000256" key="1">
    <source>
        <dbReference type="SAM" id="MobiDB-lite"/>
    </source>
</evidence>
<dbReference type="Proteomes" id="UP000188324">
    <property type="component" value="Chromosome"/>
</dbReference>
<protein>
    <submittedName>
        <fullName evidence="2">Uncharacterized protein</fullName>
    </submittedName>
</protein>
<proteinExistence type="predicted"/>
<sequence length="486" mass="52950">MRDAAALAKSNQEQAVAAWVNHLNQLRLDNLLSAFGRQDLNLHDALASIDEAIKKIDFEVVAANRGGVKGMHGFIAEVAEVGVGNARSQILGEDAVYQWVNDNGPVDLIRGGVEIQQKFVLAGGRLGLGAIAEHLERYPDFVKNGGTYQIPRDHFEVIQKLHAMPPEEARKFLTRSGDGPSLRGWERVQDFFGQGSMGIDSLEPSHLDYNQVQKGTYNSTLEAEKESLRTTDQSRRNDAYQESRPTLQEAAKATVVAAAIEGGTAFVMAVVEKRRQGKKLKEFTSEDWTDIAGETGFGFAKGGVRGLSIYTLTNFTATSAAVASSIVTAGFGIAEQANKLRRGEIDELEFIDNAELVALEAAVSALSSFVGQALIPVPVLGAVIGNTVGTIMYKTVSTSLSQREAELIERYLDEQRVLDERLASEYQELIEMLDASMADFLDLLDRAFSPDVEIALRGSVELASELGVATEEILDSDEKTLAYFLD</sequence>
<keyword evidence="3" id="KW-1185">Reference proteome</keyword>
<feature type="compositionally biased region" description="Basic and acidic residues" evidence="1">
    <location>
        <begin position="223"/>
        <end position="241"/>
    </location>
</feature>
<dbReference type="AlphaFoldDB" id="A0A1Q2CEZ0"/>
<accession>A0A1Q2CEZ0</accession>
<dbReference type="OrthoDB" id="9125539at2"/>
<dbReference type="RefSeq" id="WP_077342007.1">
    <property type="nucleotide sequence ID" value="NZ_FNPU01000024.1"/>
</dbReference>
<evidence type="ECO:0000313" key="3">
    <source>
        <dbReference type="Proteomes" id="UP000188324"/>
    </source>
</evidence>
<gene>
    <name evidence="2" type="ORF">RPIT_07550</name>
</gene>
<evidence type="ECO:0000313" key="2">
    <source>
        <dbReference type="EMBL" id="AQP44678.1"/>
    </source>
</evidence>
<organism evidence="2 3">
    <name type="scientific">Tessaracoccus flavus</name>
    <dbReference type="NCBI Taxonomy" id="1610493"/>
    <lineage>
        <taxon>Bacteria</taxon>
        <taxon>Bacillati</taxon>
        <taxon>Actinomycetota</taxon>
        <taxon>Actinomycetes</taxon>
        <taxon>Propionibacteriales</taxon>
        <taxon>Propionibacteriaceae</taxon>
        <taxon>Tessaracoccus</taxon>
    </lineage>
</organism>